<dbReference type="Pfam" id="PF00842">
    <property type="entry name" value="Ala_racemase_C"/>
    <property type="match status" value="1"/>
</dbReference>
<dbReference type="CDD" id="cd00430">
    <property type="entry name" value="PLPDE_III_AR"/>
    <property type="match status" value="1"/>
</dbReference>
<dbReference type="GO" id="GO:0009252">
    <property type="term" value="P:peptidoglycan biosynthetic process"/>
    <property type="evidence" value="ECO:0007669"/>
    <property type="project" value="UniProtKB-KW"/>
</dbReference>
<dbReference type="SUPFAM" id="SSF50621">
    <property type="entry name" value="Alanine racemase C-terminal domain-like"/>
    <property type="match status" value="1"/>
</dbReference>
<keyword evidence="5" id="KW-0133">Cell shape</keyword>
<protein>
    <recommendedName>
        <fullName evidence="10">Alanine racemase</fullName>
        <ecNumber evidence="10">5.1.1.1</ecNumber>
    </recommendedName>
</protein>
<dbReference type="Pfam" id="PF08245">
    <property type="entry name" value="Mur_ligase_M"/>
    <property type="match status" value="1"/>
</dbReference>
<evidence type="ECO:0000313" key="15">
    <source>
        <dbReference type="Proteomes" id="UP000642920"/>
    </source>
</evidence>
<evidence type="ECO:0000256" key="12">
    <source>
        <dbReference type="PIRSR" id="PIRSR600821-52"/>
    </source>
</evidence>
<dbReference type="InterPro" id="IPR036565">
    <property type="entry name" value="Mur-like_cat_sf"/>
</dbReference>
<evidence type="ECO:0000313" key="14">
    <source>
        <dbReference type="EMBL" id="MBL0764253.1"/>
    </source>
</evidence>
<evidence type="ECO:0000256" key="1">
    <source>
        <dbReference type="ARBA" id="ARBA00000316"/>
    </source>
</evidence>
<proteinExistence type="inferred from homology"/>
<evidence type="ECO:0000256" key="4">
    <source>
        <dbReference type="ARBA" id="ARBA00022898"/>
    </source>
</evidence>
<comment type="cofactor">
    <cofactor evidence="2 10 11">
        <name>pyridoxal 5'-phosphate</name>
        <dbReference type="ChEBI" id="CHEBI:597326"/>
    </cofactor>
</comment>
<evidence type="ECO:0000256" key="9">
    <source>
        <dbReference type="ARBA" id="ARBA00023316"/>
    </source>
</evidence>
<dbReference type="Pfam" id="PF02875">
    <property type="entry name" value="Mur_ligase_C"/>
    <property type="match status" value="1"/>
</dbReference>
<feature type="active site" description="Proton acceptor; specific for L-alanine" evidence="10">
    <location>
        <position position="717"/>
    </location>
</feature>
<keyword evidence="6" id="KW-0573">Peptidoglycan synthesis</keyword>
<dbReference type="InterPro" id="IPR011079">
    <property type="entry name" value="Ala_racemase_C"/>
</dbReference>
<dbReference type="SUPFAM" id="SSF51419">
    <property type="entry name" value="PLP-binding barrel"/>
    <property type="match status" value="1"/>
</dbReference>
<feature type="domain" description="Alanine racemase C-terminal" evidence="13">
    <location>
        <begin position="696"/>
        <end position="820"/>
    </location>
</feature>
<dbReference type="InterPro" id="IPR029066">
    <property type="entry name" value="PLP-binding_barrel"/>
</dbReference>
<dbReference type="EMBL" id="JAERQG010000001">
    <property type="protein sequence ID" value="MBL0764253.1"/>
    <property type="molecule type" value="Genomic_DNA"/>
</dbReference>
<dbReference type="Proteomes" id="UP000642920">
    <property type="component" value="Unassembled WGS sequence"/>
</dbReference>
<evidence type="ECO:0000256" key="6">
    <source>
        <dbReference type="ARBA" id="ARBA00022984"/>
    </source>
</evidence>
<evidence type="ECO:0000256" key="10">
    <source>
        <dbReference type="HAMAP-Rule" id="MF_01201"/>
    </source>
</evidence>
<evidence type="ECO:0000256" key="11">
    <source>
        <dbReference type="PIRSR" id="PIRSR600821-50"/>
    </source>
</evidence>
<evidence type="ECO:0000256" key="7">
    <source>
        <dbReference type="ARBA" id="ARBA00023235"/>
    </source>
</evidence>
<keyword evidence="4 10" id="KW-0663">Pyridoxal phosphate</keyword>
<dbReference type="GO" id="GO:0005524">
    <property type="term" value="F:ATP binding"/>
    <property type="evidence" value="ECO:0007669"/>
    <property type="project" value="InterPro"/>
</dbReference>
<dbReference type="InterPro" id="IPR000821">
    <property type="entry name" value="Ala_racemase"/>
</dbReference>
<feature type="active site" description="Proton acceptor; specific for D-alanine" evidence="10">
    <location>
        <position position="492"/>
    </location>
</feature>
<dbReference type="GO" id="GO:0051301">
    <property type="term" value="P:cell division"/>
    <property type="evidence" value="ECO:0007669"/>
    <property type="project" value="UniProtKB-KW"/>
</dbReference>
<dbReference type="GO" id="GO:0008360">
    <property type="term" value="P:regulation of cell shape"/>
    <property type="evidence" value="ECO:0007669"/>
    <property type="project" value="UniProtKB-KW"/>
</dbReference>
<evidence type="ECO:0000259" key="13">
    <source>
        <dbReference type="SMART" id="SM01005"/>
    </source>
</evidence>
<dbReference type="NCBIfam" id="NF008897">
    <property type="entry name" value="PRK11930.1"/>
    <property type="match status" value="1"/>
</dbReference>
<evidence type="ECO:0000256" key="8">
    <source>
        <dbReference type="ARBA" id="ARBA00023306"/>
    </source>
</evidence>
<dbReference type="SUPFAM" id="SSF53623">
    <property type="entry name" value="MurD-like peptide ligases, catalytic domain"/>
    <property type="match status" value="1"/>
</dbReference>
<dbReference type="PANTHER" id="PTHR30511:SF0">
    <property type="entry name" value="ALANINE RACEMASE, CATABOLIC-RELATED"/>
    <property type="match status" value="1"/>
</dbReference>
<evidence type="ECO:0000256" key="5">
    <source>
        <dbReference type="ARBA" id="ARBA00022960"/>
    </source>
</evidence>
<keyword evidence="8" id="KW-0131">Cell cycle</keyword>
<comment type="caution">
    <text evidence="14">The sequence shown here is derived from an EMBL/GenBank/DDBJ whole genome shotgun (WGS) entry which is preliminary data.</text>
</comment>
<comment type="similarity">
    <text evidence="10">Belongs to the alanine racemase family.</text>
</comment>
<feature type="modified residue" description="N6-(pyridoxal phosphate)lysine" evidence="10 11">
    <location>
        <position position="492"/>
    </location>
</feature>
<evidence type="ECO:0000256" key="3">
    <source>
        <dbReference type="ARBA" id="ARBA00022618"/>
    </source>
</evidence>
<dbReference type="InterPro" id="IPR001608">
    <property type="entry name" value="Ala_racemase_N"/>
</dbReference>
<dbReference type="SUPFAM" id="SSF53244">
    <property type="entry name" value="MurD-like peptide ligases, peptide-binding domain"/>
    <property type="match status" value="1"/>
</dbReference>
<dbReference type="InterPro" id="IPR036615">
    <property type="entry name" value="Mur_ligase_C_dom_sf"/>
</dbReference>
<keyword evidence="14" id="KW-0436">Ligase</keyword>
<dbReference type="GO" id="GO:0016881">
    <property type="term" value="F:acid-amino acid ligase activity"/>
    <property type="evidence" value="ECO:0007669"/>
    <property type="project" value="InterPro"/>
</dbReference>
<dbReference type="RefSeq" id="WP_201917662.1">
    <property type="nucleotide sequence ID" value="NZ_JAERQG010000001.1"/>
</dbReference>
<dbReference type="Gene3D" id="3.40.1190.10">
    <property type="entry name" value="Mur-like, catalytic domain"/>
    <property type="match status" value="1"/>
</dbReference>
<evidence type="ECO:0000256" key="2">
    <source>
        <dbReference type="ARBA" id="ARBA00001933"/>
    </source>
</evidence>
<dbReference type="SMART" id="SM01005">
    <property type="entry name" value="Ala_racemase_C"/>
    <property type="match status" value="1"/>
</dbReference>
<dbReference type="Gene3D" id="3.20.20.10">
    <property type="entry name" value="Alanine racemase"/>
    <property type="match status" value="1"/>
</dbReference>
<dbReference type="Pfam" id="PF01225">
    <property type="entry name" value="Mur_ligase"/>
    <property type="match status" value="1"/>
</dbReference>
<dbReference type="PANTHER" id="PTHR30511">
    <property type="entry name" value="ALANINE RACEMASE"/>
    <property type="match status" value="1"/>
</dbReference>
<dbReference type="Pfam" id="PF01168">
    <property type="entry name" value="Ala_racemase_N"/>
    <property type="match status" value="1"/>
</dbReference>
<comment type="function">
    <text evidence="10">Catalyzes the interconversion of L-alanine and D-alanine. May also act on other amino acids.</text>
</comment>
<dbReference type="InterPro" id="IPR035911">
    <property type="entry name" value="MurE/MurF_N"/>
</dbReference>
<name>A0A937DG03_9BACT</name>
<keyword evidence="7 10" id="KW-0413">Isomerase</keyword>
<dbReference type="AlphaFoldDB" id="A0A937DG03"/>
<comment type="catalytic activity">
    <reaction evidence="1 10">
        <text>L-alanine = D-alanine</text>
        <dbReference type="Rhea" id="RHEA:20249"/>
        <dbReference type="ChEBI" id="CHEBI:57416"/>
        <dbReference type="ChEBI" id="CHEBI:57972"/>
        <dbReference type="EC" id="5.1.1.1"/>
    </reaction>
</comment>
<dbReference type="GO" id="GO:0030632">
    <property type="term" value="P:D-alanine biosynthetic process"/>
    <property type="evidence" value="ECO:0007669"/>
    <property type="project" value="UniProtKB-UniRule"/>
</dbReference>
<dbReference type="InterPro" id="IPR004101">
    <property type="entry name" value="Mur_ligase_C"/>
</dbReference>
<dbReference type="NCBIfam" id="TIGR00492">
    <property type="entry name" value="alr"/>
    <property type="match status" value="1"/>
</dbReference>
<dbReference type="GO" id="GO:0071555">
    <property type="term" value="P:cell wall organization"/>
    <property type="evidence" value="ECO:0007669"/>
    <property type="project" value="UniProtKB-KW"/>
</dbReference>
<feature type="binding site" evidence="10 12">
    <location>
        <position position="766"/>
    </location>
    <ligand>
        <name>substrate</name>
    </ligand>
</feature>
<accession>A0A937DG03</accession>
<dbReference type="Gene3D" id="2.40.37.10">
    <property type="entry name" value="Lyase, Ornithine Decarboxylase, Chain A, domain 1"/>
    <property type="match status" value="1"/>
</dbReference>
<dbReference type="EC" id="5.1.1.1" evidence="10"/>
<gene>
    <name evidence="14" type="ORF">JKP34_03245</name>
</gene>
<dbReference type="InterPro" id="IPR000713">
    <property type="entry name" value="Mur_ligase_N"/>
</dbReference>
<feature type="binding site" evidence="10 12">
    <location>
        <position position="589"/>
    </location>
    <ligand>
        <name>substrate</name>
    </ligand>
</feature>
<dbReference type="InterPro" id="IPR009006">
    <property type="entry name" value="Ala_racemase/Decarboxylase_C"/>
</dbReference>
<sequence length="822" mass="93031">MKLLFSTLQKITSGVVLQAKFDTTITDIFIDSRNAIIKKSSLFIAIKGIRHDGHQFIEELYQKGVRNFIVEAPYQFVEQFPKANFLQVPNSTLALQQIAAKKRIGFQGKLISITGSNGKTITKEWLGQLLQGFYNVYRSPRSYNSQVGVPLALWPVSNQYDYAIIEAGISRKGEMESLEAIIKPEIGIFTNIGTAHDEGFSDLIEKTSEKAKLFKDASTIIFCTDYPEIAHALYGLENIQDKNLIGWSFDDNTSSYFVEVEERDNHTAIRLPFNENLHIFEIPFKDYASLENVTHCILCLLHEGIPSKLIQKALTDLKPVSMRLEVKQAIHQSFLVDDSYNNDLVGLDTALQFFRQQKQQQKRVIILSDLLESGLEKEELYQSVAERIKAEKLNLFIGIGPDISANADLFPEQSIFFDSTEEFLETLRENPIKEAVILIKGARTFRFERIAKLLEQKVHGTVLEINLNALTHNLNFYRSKLRPHVKTMAMVKAFAYGSGSHEIANWLQFQQVDYLAVAYADEGVALRERGIHIPIMVMNPTRESFDLLLQHNLEPELYSFEILTDFINYSRPLTKKAKVHIKLDTGMHRLGFEAEEIDDLIELLLKNTHIKVASIFSHLAASDEARHNGFSARQALNFKHMAEAIKKALNYHPLMHILNSPGISRFPDFQFDMVRLGVGMYGVDATSMHQDRLMTVSSLKTVVSQVKHVKKRESIGYARRGLAENDMKIATIAIGYADGFDRKFSNGVGKVLINGQLAPVIGNVCMDMTMVDVTDIICNAGDVVTVYGEKPTIFDMAESIDTIPYEILTNVSTRVKRVFYSE</sequence>
<dbReference type="Gene3D" id="3.90.190.20">
    <property type="entry name" value="Mur ligase, C-terminal domain"/>
    <property type="match status" value="1"/>
</dbReference>
<dbReference type="FunFam" id="3.20.20.10:FF:000002">
    <property type="entry name" value="Alanine racemase"/>
    <property type="match status" value="1"/>
</dbReference>
<keyword evidence="15" id="KW-1185">Reference proteome</keyword>
<comment type="pathway">
    <text evidence="10">Amino-acid biosynthesis; D-alanine biosynthesis; D-alanine from L-alanine: step 1/1.</text>
</comment>
<organism evidence="14 15">
    <name type="scientific">Marivirga atlantica</name>
    <dbReference type="NCBI Taxonomy" id="1548457"/>
    <lineage>
        <taxon>Bacteria</taxon>
        <taxon>Pseudomonadati</taxon>
        <taxon>Bacteroidota</taxon>
        <taxon>Cytophagia</taxon>
        <taxon>Cytophagales</taxon>
        <taxon>Marivirgaceae</taxon>
        <taxon>Marivirga</taxon>
    </lineage>
</organism>
<reference evidence="14" key="1">
    <citation type="submission" date="2021-01" db="EMBL/GenBank/DDBJ databases">
        <title>Marivirga sp. nov., isolated from intertidal surface sediments.</title>
        <authorList>
            <person name="Zhang M."/>
        </authorList>
    </citation>
    <scope>NUCLEOTIDE SEQUENCE</scope>
    <source>
        <strain evidence="14">SM1354</strain>
    </source>
</reference>
<dbReference type="PRINTS" id="PR00992">
    <property type="entry name" value="ALARACEMASE"/>
</dbReference>
<keyword evidence="9" id="KW-0961">Cell wall biogenesis/degradation</keyword>
<dbReference type="GO" id="GO:0008784">
    <property type="term" value="F:alanine racemase activity"/>
    <property type="evidence" value="ECO:0007669"/>
    <property type="project" value="UniProtKB-UniRule"/>
</dbReference>
<dbReference type="GO" id="GO:0030170">
    <property type="term" value="F:pyridoxal phosphate binding"/>
    <property type="evidence" value="ECO:0007669"/>
    <property type="project" value="UniProtKB-UniRule"/>
</dbReference>
<dbReference type="Gene3D" id="3.40.1390.10">
    <property type="entry name" value="MurE/MurF, N-terminal domain"/>
    <property type="match status" value="1"/>
</dbReference>
<dbReference type="SUPFAM" id="SSF63418">
    <property type="entry name" value="MurE/MurF N-terminal domain"/>
    <property type="match status" value="1"/>
</dbReference>
<dbReference type="InterPro" id="IPR013221">
    <property type="entry name" value="Mur_ligase_cen"/>
</dbReference>
<keyword evidence="3" id="KW-0132">Cell division</keyword>
<dbReference type="GO" id="GO:0005829">
    <property type="term" value="C:cytosol"/>
    <property type="evidence" value="ECO:0007669"/>
    <property type="project" value="TreeGrafter"/>
</dbReference>
<dbReference type="HAMAP" id="MF_01201">
    <property type="entry name" value="Ala_racemase"/>
    <property type="match status" value="1"/>
</dbReference>